<sequence length="143" mass="16294">ILNLSNCQSKYVLFNTWTTKIDYPKEYCYPAVVIDKYAKPGEKICSPKISDEKDYSKLLESGYKELASKNNLILTKHAVLFEKVRQKHPNLDLLEDDMHPSREGAFLSAAIFYELLTGKKANKLKYNADLKTLTANLLKEASS</sequence>
<reference evidence="2" key="1">
    <citation type="journal article" date="2019" name="Int. J. Syst. Evol. Microbiol.">
        <title>The Global Catalogue of Microorganisms (GCM) 10K type strain sequencing project: providing services to taxonomists for standard genome sequencing and annotation.</title>
        <authorList>
            <consortium name="The Broad Institute Genomics Platform"/>
            <consortium name="The Broad Institute Genome Sequencing Center for Infectious Disease"/>
            <person name="Wu L."/>
            <person name="Ma J."/>
        </authorList>
    </citation>
    <scope>NUCLEOTIDE SEQUENCE [LARGE SCALE GENOMIC DNA]</scope>
    <source>
        <strain evidence="2">CCUG 60898</strain>
    </source>
</reference>
<proteinExistence type="predicted"/>
<dbReference type="EMBL" id="JBHTJP010000010">
    <property type="protein sequence ID" value="MFD0975381.1"/>
    <property type="molecule type" value="Genomic_DNA"/>
</dbReference>
<dbReference type="InterPro" id="IPR036514">
    <property type="entry name" value="SGNH_hydro_sf"/>
</dbReference>
<evidence type="ECO:0000313" key="2">
    <source>
        <dbReference type="Proteomes" id="UP001597100"/>
    </source>
</evidence>
<evidence type="ECO:0000313" key="1">
    <source>
        <dbReference type="EMBL" id="MFD0975381.1"/>
    </source>
</evidence>
<protein>
    <submittedName>
        <fullName evidence="1">DUF4886 domain-containing protein</fullName>
    </submittedName>
</protein>
<accession>A0ABW3IBM2</accession>
<keyword evidence="2" id="KW-1185">Reference proteome</keyword>
<dbReference type="Proteomes" id="UP001597100">
    <property type="component" value="Unassembled WGS sequence"/>
</dbReference>
<dbReference type="SUPFAM" id="SSF52266">
    <property type="entry name" value="SGNH hydrolase"/>
    <property type="match status" value="1"/>
</dbReference>
<comment type="caution">
    <text evidence="1">The sequence shown here is derived from an EMBL/GenBank/DDBJ whole genome shotgun (WGS) entry which is preliminary data.</text>
</comment>
<gene>
    <name evidence="1" type="ORF">ACFQ1G_01135</name>
</gene>
<name>A0ABW3IBM2_9FLAO</name>
<dbReference type="Gene3D" id="3.40.50.1110">
    <property type="entry name" value="SGNH hydrolase"/>
    <property type="match status" value="1"/>
</dbReference>
<organism evidence="1 2">
    <name type="scientific">Salinimicrobium gaetbulicola</name>
    <dbReference type="NCBI Taxonomy" id="999702"/>
    <lineage>
        <taxon>Bacteria</taxon>
        <taxon>Pseudomonadati</taxon>
        <taxon>Bacteroidota</taxon>
        <taxon>Flavobacteriia</taxon>
        <taxon>Flavobacteriales</taxon>
        <taxon>Flavobacteriaceae</taxon>
        <taxon>Salinimicrobium</taxon>
    </lineage>
</organism>
<feature type="non-terminal residue" evidence="1">
    <location>
        <position position="1"/>
    </location>
</feature>